<keyword evidence="2" id="KW-0813">Transport</keyword>
<dbReference type="HOGENOM" id="CLU_000604_1_23_14"/>
<dbReference type="InterPro" id="IPR027417">
    <property type="entry name" value="P-loop_NTPase"/>
</dbReference>
<name>C5J6N4_MESCH</name>
<dbReference type="InterPro" id="IPR017871">
    <property type="entry name" value="ABC_transporter-like_CS"/>
</dbReference>
<dbReference type="PANTHER" id="PTHR43776">
    <property type="entry name" value="TRANSPORT ATP-BINDING PROTEIN"/>
    <property type="match status" value="1"/>
</dbReference>
<accession>C5J6N4</accession>
<dbReference type="InterPro" id="IPR050319">
    <property type="entry name" value="ABC_transp_ATP-bind"/>
</dbReference>
<organism evidence="6 7">
    <name type="scientific">Mesomycoplasma conjunctivae (strain ATCC 25834 / NCTC 10147 / HRC/581)</name>
    <name type="common">Mycoplasma conjunctivae</name>
    <dbReference type="NCBI Taxonomy" id="572263"/>
    <lineage>
        <taxon>Bacteria</taxon>
        <taxon>Bacillati</taxon>
        <taxon>Mycoplasmatota</taxon>
        <taxon>Mycoplasmoidales</taxon>
        <taxon>Metamycoplasmataceae</taxon>
        <taxon>Mesomycoplasma</taxon>
    </lineage>
</organism>
<dbReference type="SUPFAM" id="SSF52540">
    <property type="entry name" value="P-loop containing nucleoside triphosphate hydrolases"/>
    <property type="match status" value="1"/>
</dbReference>
<evidence type="ECO:0000313" key="6">
    <source>
        <dbReference type="EMBL" id="CAT05141.1"/>
    </source>
</evidence>
<dbReference type="AlphaFoldDB" id="C5J6N4"/>
<evidence type="ECO:0000313" key="7">
    <source>
        <dbReference type="Proteomes" id="UP000001491"/>
    </source>
</evidence>
<dbReference type="GO" id="GO:0055085">
    <property type="term" value="P:transmembrane transport"/>
    <property type="evidence" value="ECO:0007669"/>
    <property type="project" value="UniProtKB-ARBA"/>
</dbReference>
<reference evidence="7" key="1">
    <citation type="journal article" date="2009" name="BMC Bioinformatics">
        <title>The Mycoplasma conjunctivae genome sequencing, annotation and analysis.</title>
        <authorList>
            <person name="Calderon-Copete S.P."/>
            <person name="Wigger G."/>
            <person name="Wunderlin C."/>
            <person name="Schmidheini T."/>
            <person name="Frey J."/>
            <person name="Quail M.A."/>
            <person name="Falquet L."/>
        </authorList>
    </citation>
    <scope>NUCLEOTIDE SEQUENCE [LARGE SCALE GENOMIC DNA]</scope>
    <source>
        <strain evidence="7">ATCC 25834 / NCTC 10147 / HRC/581</strain>
    </source>
</reference>
<dbReference type="eggNOG" id="COG0444">
    <property type="taxonomic scope" value="Bacteria"/>
</dbReference>
<evidence type="ECO:0000256" key="2">
    <source>
        <dbReference type="ARBA" id="ARBA00022448"/>
    </source>
</evidence>
<dbReference type="GO" id="GO:0005524">
    <property type="term" value="F:ATP binding"/>
    <property type="evidence" value="ECO:0007669"/>
    <property type="project" value="UniProtKB-KW"/>
</dbReference>
<dbReference type="PROSITE" id="PS50893">
    <property type="entry name" value="ABC_TRANSPORTER_2"/>
    <property type="match status" value="1"/>
</dbReference>
<dbReference type="GO" id="GO:0016887">
    <property type="term" value="F:ATP hydrolysis activity"/>
    <property type="evidence" value="ECO:0007669"/>
    <property type="project" value="InterPro"/>
</dbReference>
<dbReference type="PANTHER" id="PTHR43776:SF7">
    <property type="entry name" value="D,D-DIPEPTIDE TRANSPORT ATP-BINDING PROTEIN DDPF-RELATED"/>
    <property type="match status" value="1"/>
</dbReference>
<keyword evidence="7" id="KW-1185">Reference proteome</keyword>
<gene>
    <name evidence="6" type="primary">oppF-1</name>
    <name evidence="6" type="ordered locus">MCJ_004410</name>
</gene>
<dbReference type="GO" id="GO:0015833">
    <property type="term" value="P:peptide transport"/>
    <property type="evidence" value="ECO:0007669"/>
    <property type="project" value="InterPro"/>
</dbReference>
<dbReference type="Gene3D" id="3.40.50.300">
    <property type="entry name" value="P-loop containing nucleotide triphosphate hydrolases"/>
    <property type="match status" value="1"/>
</dbReference>
<dbReference type="Pfam" id="PF08352">
    <property type="entry name" value="oligo_HPY"/>
    <property type="match status" value="1"/>
</dbReference>
<dbReference type="SMART" id="SM00382">
    <property type="entry name" value="AAA"/>
    <property type="match status" value="1"/>
</dbReference>
<evidence type="ECO:0000256" key="4">
    <source>
        <dbReference type="ARBA" id="ARBA00022840"/>
    </source>
</evidence>
<dbReference type="KEGG" id="mco:MCJ_004410"/>
<dbReference type="InterPro" id="IPR013563">
    <property type="entry name" value="Oligopep_ABC_C"/>
</dbReference>
<dbReference type="CDD" id="cd03257">
    <property type="entry name" value="ABC_NikE_OppD_transporters"/>
    <property type="match status" value="1"/>
</dbReference>
<feature type="domain" description="ABC transporter" evidence="5">
    <location>
        <begin position="40"/>
        <end position="379"/>
    </location>
</feature>
<comment type="similarity">
    <text evidence="1">Belongs to the ABC transporter superfamily.</text>
</comment>
<dbReference type="Pfam" id="PF00005">
    <property type="entry name" value="ABC_tran"/>
    <property type="match status" value="1"/>
</dbReference>
<keyword evidence="3" id="KW-0547">Nucleotide-binding</keyword>
<evidence type="ECO:0000259" key="5">
    <source>
        <dbReference type="PROSITE" id="PS50893"/>
    </source>
</evidence>
<protein>
    <submittedName>
        <fullName evidence="6">Oligopeptide ABC transporter ATP-binding prote</fullName>
    </submittedName>
</protein>
<proteinExistence type="inferred from homology"/>
<dbReference type="InterPro" id="IPR003439">
    <property type="entry name" value="ABC_transporter-like_ATP-bd"/>
</dbReference>
<dbReference type="PROSITE" id="PS00211">
    <property type="entry name" value="ABC_TRANSPORTER_1"/>
    <property type="match status" value="1"/>
</dbReference>
<dbReference type="EMBL" id="FM864216">
    <property type="protein sequence ID" value="CAT05141.1"/>
    <property type="molecule type" value="Genomic_DNA"/>
</dbReference>
<evidence type="ECO:0000256" key="1">
    <source>
        <dbReference type="ARBA" id="ARBA00005417"/>
    </source>
</evidence>
<dbReference type="InterPro" id="IPR003593">
    <property type="entry name" value="AAA+_ATPase"/>
</dbReference>
<sequence>MKKYFYQEKKTLFGNSSYRLLTPGTLEMLNSDGREPLVSFQNVDVTYGSGAKKNKVIHDLSFNIYDGEVLSFVGESGSGKSTTGSALAGLVSHSHGQIKIGDLVLPQNKNKIKGKLLQKLVGSVQMIFQDPLSSLNPFKNIFAVVSEGIDNLEAQQKGVIKKIFFDNYNETSFYNIVSMLKKNQQINDEQYQSLKSFYQQIYEQNHSSVSHFLYDHIYSYLNSMGIQYPPIFFYLQQRVDELKKFENATTNQLKYQLVLELLASVGLDSSILKRFPLEFSGGQQQRIGISRALILKPKILIADEPISALDVSIQAQIINIFKDLKEKYNLTILFISHDLRMVEYISDRIAVINRGRLLEIGPTKEIINNFVHPYTKSLIEAIPTIESQGGSLLGYVYNPAMHNYDENNQPEWLNLGNNHFVLATKEELRRWKSGDYSYENKQTN</sequence>
<keyword evidence="4 6" id="KW-0067">ATP-binding</keyword>
<dbReference type="Proteomes" id="UP000001491">
    <property type="component" value="Chromosome"/>
</dbReference>
<evidence type="ECO:0000256" key="3">
    <source>
        <dbReference type="ARBA" id="ARBA00022741"/>
    </source>
</evidence>